<sequence>MRRPRDNAPDTQLPSSGDVTLPGDITFTDAVSSSRMVSSLLKSHERNIEASRSFPVSKQDQTDSMIQSLDFLHVDTNVHPKATLSDNPAVTDWGGLSRGNIVRRGTNLDPNVRRLSLRGFGNRHFVQSGTSTPSDVDSAASSDMEVNAGMLCRKNALGMIFRNRGKTVQRAKEKIRFPSGMESLDSNSSFVTPQRSNTGIQSGTHGSQRSDNVSQSPVDTSTTVPTDEATDATKSPASAKTHTDLSPSTSADGNKSNLEQLFMKIKRAVSHDLSDEIRPPLIHSFTNKIFAIRTPWQLPMKERSLRNNVQQLLSFFRVLERYVEDQVFKYGPALHPRLERIYNELYVNVGHIFKKVSDSHISQLDEPRRLAVVGNGVYDLGDHRPRGAPIYYQKFVIFDLSLDNASIAAEHGDLFHRQVLHFPMNSRGLPSMGYLCSVASAVLFWLDFYNRDNVVVFNYASLNYNMLLTFACSILASQPMATANEIDQLILASFDWRRNCRTVPSKTNREKLDPTKPNDMPQMIPIARWPPSYKRYMSYFLSLYVTPIDFVLAQQFRLKRVSLVNCLLPGTEVMLEVYHVGPAASQASSTRRWANATRRAQCSRYAAAFYPKCVCGGNDRDDVTLIACSSDYQLLSRSTSSKSSKYGYVGEVIFDFKMDAEGNRHNIVIAGDVCIVLVAVSMKQRKVIASYSFNTGFVSSESLEVPKAEFDIWDTSCAIQPQGQMTISMESRQRHNTDAWNIPNTPIVITPPMSDVGVFMKHHVAKVSSSEIQALAKNTGLSSDTCEFALKLCPRFLDAMAMLNALFIPQNARLDGSNVASGNLSGQSDLLTVESVDTLKGVDDGLVPSALSRGISAELERSDTIKRTETITSADIDDSIKHTETITLADKDDSIKRTETITSTDNDITIKRTETITSTDKDNTIKRTDTGISSDRTDSTTSTTHLGLTIDMVEKLLVDNEGAMQLLLKNGSTKPVPQNSITSLFQMLGVYQGHLTGSVLKDPSHKLLETLDGTIPKQPGEPCPSTTPKSPPPGTTTPVTKQPSPPPKSPSAPSPSPGTSTPVTKKAPPAPGVTSTVSKKAPPPPPGGASAVTKKAPPPPPSKMKAPPPPTGLKRSLSRTPPPLGIKLHWKPLNVNTVKGTIFENLPSSSVETRMFDTTVAKQLFSKAAVKRQQALKAPEVKRKLMMTILDPKRAQNVGIILRFPKESDFQDLLDSIDRMDLSDPLINIDNLFKIQSALPQGNELDQFQAALDSGANISAYRDIEQKIFNIIQRKYMEQKVTVAHFQLHYQQSLTLIHKQLDVFERANKQINTNEMLPIMMGGILQYGNFVNHGEDTSAKTVGFSLSSASKLIDLKSADNAMSSMHYLMANLIVKYPHMDFGSFDKSLNHVLDAEKISATGIDEIFDEVRDGLNSLLRMETKLQLVTSNANSGISSDAQDSTGDNTTSASYLLSKTKAIITTGTESIGTATDRRDGIFESTRTTWRYLGEECKQGSSLEEIFRILADFMRCIKRTVSDIQQKPSKYIVALNIDEEREIFQSKFFRSRRH</sequence>
<dbReference type="OrthoDB" id="1668162at2759"/>
<protein>
    <submittedName>
        <fullName evidence="3">Formin homology 2 domain containing protein, putative</fullName>
    </submittedName>
</protein>
<accession>A0A9W5T9M2</accession>
<reference evidence="3" key="1">
    <citation type="submission" date="2019-12" db="EMBL/GenBank/DDBJ databases">
        <title>Genome sequence of Babesia ovis.</title>
        <authorList>
            <person name="Yamagishi J."/>
            <person name="Sevinc F."/>
            <person name="Xuan X."/>
        </authorList>
    </citation>
    <scope>NUCLEOTIDE SEQUENCE</scope>
    <source>
        <strain evidence="3">Selcuk</strain>
    </source>
</reference>
<feature type="region of interest" description="Disordered" evidence="1">
    <location>
        <begin position="1011"/>
        <end position="1126"/>
    </location>
</feature>
<dbReference type="PANTHER" id="PTHR45725">
    <property type="entry name" value="FORMIN HOMOLOGY 2 FAMILY MEMBER"/>
    <property type="match status" value="1"/>
</dbReference>
<dbReference type="InterPro" id="IPR029021">
    <property type="entry name" value="Prot-tyrosine_phosphatase-like"/>
</dbReference>
<dbReference type="SMART" id="SM00498">
    <property type="entry name" value="FH2"/>
    <property type="match status" value="1"/>
</dbReference>
<dbReference type="InterPro" id="IPR015425">
    <property type="entry name" value="FH2_Formin"/>
</dbReference>
<gene>
    <name evidence="3" type="ORF">BaOVIS_013390</name>
</gene>
<proteinExistence type="predicted"/>
<feature type="compositionally biased region" description="Polar residues" evidence="1">
    <location>
        <begin position="184"/>
        <end position="225"/>
    </location>
</feature>
<dbReference type="InterPro" id="IPR051425">
    <property type="entry name" value="Formin_Homology"/>
</dbReference>
<feature type="compositionally biased region" description="Polar residues" evidence="1">
    <location>
        <begin position="232"/>
        <end position="254"/>
    </location>
</feature>
<evidence type="ECO:0000313" key="3">
    <source>
        <dbReference type="EMBL" id="GFE53935.1"/>
    </source>
</evidence>
<feature type="compositionally biased region" description="Pro residues" evidence="1">
    <location>
        <begin position="1043"/>
        <end position="1056"/>
    </location>
</feature>
<dbReference type="Gene3D" id="1.20.58.2220">
    <property type="entry name" value="Formin, FH2 domain"/>
    <property type="match status" value="1"/>
</dbReference>
<dbReference type="Gene3D" id="3.90.190.10">
    <property type="entry name" value="Protein tyrosine phosphatase superfamily"/>
    <property type="match status" value="1"/>
</dbReference>
<feature type="compositionally biased region" description="Polar residues" evidence="1">
    <location>
        <begin position="9"/>
        <end position="18"/>
    </location>
</feature>
<feature type="domain" description="FH2" evidence="2">
    <location>
        <begin position="1115"/>
        <end position="1538"/>
    </location>
</feature>
<name>A0A9W5T9M2_BABOV</name>
<evidence type="ECO:0000259" key="2">
    <source>
        <dbReference type="PROSITE" id="PS51444"/>
    </source>
</evidence>
<keyword evidence="4" id="KW-1185">Reference proteome</keyword>
<organism evidence="3 4">
    <name type="scientific">Babesia ovis</name>
    <dbReference type="NCBI Taxonomy" id="5869"/>
    <lineage>
        <taxon>Eukaryota</taxon>
        <taxon>Sar</taxon>
        <taxon>Alveolata</taxon>
        <taxon>Apicomplexa</taxon>
        <taxon>Aconoidasida</taxon>
        <taxon>Piroplasmida</taxon>
        <taxon>Babesiidae</taxon>
        <taxon>Babesia</taxon>
    </lineage>
</organism>
<comment type="caution">
    <text evidence="3">The sequence shown here is derived from an EMBL/GenBank/DDBJ whole genome shotgun (WGS) entry which is preliminary data.</text>
</comment>
<dbReference type="Pfam" id="PF02181">
    <property type="entry name" value="FH2"/>
    <property type="match status" value="1"/>
</dbReference>
<dbReference type="PANTHER" id="PTHR45725:SF1">
    <property type="entry name" value="DISHEVELLED ASSOCIATED ACTIVATOR OF MORPHOGENESIS, ISOFORM D"/>
    <property type="match status" value="1"/>
</dbReference>
<feature type="region of interest" description="Disordered" evidence="1">
    <location>
        <begin position="167"/>
        <end position="254"/>
    </location>
</feature>
<dbReference type="SUPFAM" id="SSF101447">
    <property type="entry name" value="Formin homology 2 domain (FH2 domain)"/>
    <property type="match status" value="1"/>
</dbReference>
<dbReference type="Proteomes" id="UP001057455">
    <property type="component" value="Unassembled WGS sequence"/>
</dbReference>
<dbReference type="PROSITE" id="PS51444">
    <property type="entry name" value="FH2"/>
    <property type="match status" value="1"/>
</dbReference>
<dbReference type="EMBL" id="BLIY01000008">
    <property type="protein sequence ID" value="GFE53935.1"/>
    <property type="molecule type" value="Genomic_DNA"/>
</dbReference>
<feature type="compositionally biased region" description="Low complexity" evidence="1">
    <location>
        <begin position="1057"/>
        <end position="1066"/>
    </location>
</feature>
<feature type="region of interest" description="Disordered" evidence="1">
    <location>
        <begin position="1"/>
        <end position="23"/>
    </location>
</feature>
<dbReference type="InterPro" id="IPR042201">
    <property type="entry name" value="FH2_Formin_sf"/>
</dbReference>
<evidence type="ECO:0000313" key="4">
    <source>
        <dbReference type="Proteomes" id="UP001057455"/>
    </source>
</evidence>
<evidence type="ECO:0000256" key="1">
    <source>
        <dbReference type="SAM" id="MobiDB-lite"/>
    </source>
</evidence>
<feature type="compositionally biased region" description="Pro residues" evidence="1">
    <location>
        <begin position="1096"/>
        <end position="1111"/>
    </location>
</feature>